<dbReference type="KEGG" id="ela:UCREL1_6061"/>
<accession>M7TJL7</accession>
<name>M7TJL7_EUTLA</name>
<evidence type="ECO:0000313" key="1">
    <source>
        <dbReference type="EMBL" id="EMR66935.1"/>
    </source>
</evidence>
<sequence>MAYSDHWQRPCAEYRYSASFLQDQHPASYWGHRDSRRERVERPWGTAADYTSCAAAGAADAADAAGAGAGAGAADDAGADVAAGADADVGGAVVVAAADLEELGQAVGAADGDSANPVGRHRDQ</sequence>
<organism evidence="1 2">
    <name type="scientific">Eutypa lata (strain UCR-EL1)</name>
    <name type="common">Grapevine dieback disease fungus</name>
    <name type="synonym">Eutypa armeniacae</name>
    <dbReference type="NCBI Taxonomy" id="1287681"/>
    <lineage>
        <taxon>Eukaryota</taxon>
        <taxon>Fungi</taxon>
        <taxon>Dikarya</taxon>
        <taxon>Ascomycota</taxon>
        <taxon>Pezizomycotina</taxon>
        <taxon>Sordariomycetes</taxon>
        <taxon>Xylariomycetidae</taxon>
        <taxon>Xylariales</taxon>
        <taxon>Diatrypaceae</taxon>
        <taxon>Eutypa</taxon>
    </lineage>
</organism>
<evidence type="ECO:0000313" key="2">
    <source>
        <dbReference type="Proteomes" id="UP000012174"/>
    </source>
</evidence>
<gene>
    <name evidence="1" type="ORF">UCREL1_6061</name>
</gene>
<dbReference type="HOGENOM" id="CLU_2003910_0_0_1"/>
<dbReference type="Proteomes" id="UP000012174">
    <property type="component" value="Unassembled WGS sequence"/>
</dbReference>
<dbReference type="AlphaFoldDB" id="M7TJL7"/>
<proteinExistence type="predicted"/>
<protein>
    <submittedName>
        <fullName evidence="1">Uncharacterized protein</fullName>
    </submittedName>
</protein>
<reference evidence="2" key="1">
    <citation type="journal article" date="2013" name="Genome Announc.">
        <title>Draft genome sequence of the grapevine dieback fungus Eutypa lata UCR-EL1.</title>
        <authorList>
            <person name="Blanco-Ulate B."/>
            <person name="Rolshausen P.E."/>
            <person name="Cantu D."/>
        </authorList>
    </citation>
    <scope>NUCLEOTIDE SEQUENCE [LARGE SCALE GENOMIC DNA]</scope>
    <source>
        <strain evidence="2">UCR-EL1</strain>
    </source>
</reference>
<dbReference type="EMBL" id="KB706550">
    <property type="protein sequence ID" value="EMR66935.1"/>
    <property type="molecule type" value="Genomic_DNA"/>
</dbReference>
<keyword evidence="2" id="KW-1185">Reference proteome</keyword>